<name>A0ABP7UJR8_9FLAO</name>
<dbReference type="SUPFAM" id="SSF56935">
    <property type="entry name" value="Porins"/>
    <property type="match status" value="1"/>
</dbReference>
<reference evidence="2" key="1">
    <citation type="journal article" date="2019" name="Int. J. Syst. Evol. Microbiol.">
        <title>The Global Catalogue of Microorganisms (GCM) 10K type strain sequencing project: providing services to taxonomists for standard genome sequencing and annotation.</title>
        <authorList>
            <consortium name="The Broad Institute Genomics Platform"/>
            <consortium name="The Broad Institute Genome Sequencing Center for Infectious Disease"/>
            <person name="Wu L."/>
            <person name="Ma J."/>
        </authorList>
    </citation>
    <scope>NUCLEOTIDE SEQUENCE [LARGE SCALE GENOMIC DNA]</scope>
    <source>
        <strain evidence="2">JCM 17068</strain>
    </source>
</reference>
<comment type="caution">
    <text evidence="1">The sequence shown here is derived from an EMBL/GenBank/DDBJ whole genome shotgun (WGS) entry which is preliminary data.</text>
</comment>
<dbReference type="RefSeq" id="WP_345091047.1">
    <property type="nucleotide sequence ID" value="NZ_BAABCS010000006.1"/>
</dbReference>
<proteinExistence type="predicted"/>
<dbReference type="Proteomes" id="UP001500426">
    <property type="component" value="Unassembled WGS sequence"/>
</dbReference>
<evidence type="ECO:0000313" key="2">
    <source>
        <dbReference type="Proteomes" id="UP001500426"/>
    </source>
</evidence>
<dbReference type="InterPro" id="IPR011486">
    <property type="entry name" value="BBP2"/>
</dbReference>
<dbReference type="Pfam" id="PF07642">
    <property type="entry name" value="BBP2"/>
    <property type="match status" value="1"/>
</dbReference>
<keyword evidence="2" id="KW-1185">Reference proteome</keyword>
<evidence type="ECO:0000313" key="1">
    <source>
        <dbReference type="EMBL" id="GAA4045266.1"/>
    </source>
</evidence>
<gene>
    <name evidence="1" type="ORF">GCM10022388_08310</name>
</gene>
<dbReference type="EMBL" id="BAABCS010000006">
    <property type="protein sequence ID" value="GAA4045266.1"/>
    <property type="molecule type" value="Genomic_DNA"/>
</dbReference>
<sequence>MKNIFTILTLLIFSQLFSQEKSELKTTFSGFVETYYSYDFNQPLTDAKLPFLYNYNRHNEFNINIGLLRAKVEYENAYAVLSLQSGTYVDDNYANEKIKYINEAYVGLYLDQSKKHSIEVGILPSYLGFESSTTATNLTLTRSILAENSPYFMTGVKYNYKPSDKWNFAALLTNGWQRINKPQKDVAPSLGTQIVYKSSANSTLNWSTFVGKEFNGIDYTMRYFSNLYFDKKWNDKWRTIAGFDYGLQDLSSKNNSSASWLSPVFIAQYSINPKWQTAFRTEYYQDEKNVIIATNDKFKTLGFLLNFDYLPNSKVKLRTEARFFESKKEVFAKGSDLVNSNFFLTTSLSFEF</sequence>
<organism evidence="1 2">
    <name type="scientific">Flavobacterium chungnamense</name>
    <dbReference type="NCBI Taxonomy" id="706182"/>
    <lineage>
        <taxon>Bacteria</taxon>
        <taxon>Pseudomonadati</taxon>
        <taxon>Bacteroidota</taxon>
        <taxon>Flavobacteriia</taxon>
        <taxon>Flavobacteriales</taxon>
        <taxon>Flavobacteriaceae</taxon>
        <taxon>Flavobacterium</taxon>
    </lineage>
</organism>
<accession>A0ABP7UJR8</accession>
<protein>
    <submittedName>
        <fullName evidence="1">Porin</fullName>
    </submittedName>
</protein>